<evidence type="ECO:0000256" key="1">
    <source>
        <dbReference type="SAM" id="SignalP"/>
    </source>
</evidence>
<dbReference type="Gene3D" id="3.10.100.10">
    <property type="entry name" value="Mannose-Binding Protein A, subunit A"/>
    <property type="match status" value="1"/>
</dbReference>
<evidence type="ECO:0000313" key="3">
    <source>
        <dbReference type="Proteomes" id="UP000095287"/>
    </source>
</evidence>
<dbReference type="PROSITE" id="PS50041">
    <property type="entry name" value="C_TYPE_LECTIN_2"/>
    <property type="match status" value="1"/>
</dbReference>
<feature type="signal peptide" evidence="1">
    <location>
        <begin position="1"/>
        <end position="15"/>
    </location>
</feature>
<evidence type="ECO:0000313" key="4">
    <source>
        <dbReference type="WBParaSite" id="L893_g6411.t1"/>
    </source>
</evidence>
<dbReference type="SUPFAM" id="SSF56436">
    <property type="entry name" value="C-type lectin-like"/>
    <property type="match status" value="1"/>
</dbReference>
<protein>
    <submittedName>
        <fullName evidence="4">C-type lectin domain-containing protein</fullName>
    </submittedName>
</protein>
<dbReference type="WBParaSite" id="L893_g6411.t1">
    <property type="protein sequence ID" value="L893_g6411.t1"/>
    <property type="gene ID" value="L893_g6411"/>
</dbReference>
<dbReference type="InterPro" id="IPR016186">
    <property type="entry name" value="C-type_lectin-like/link_sf"/>
</dbReference>
<dbReference type="PANTHER" id="PTHR22803">
    <property type="entry name" value="MANNOSE, PHOSPHOLIPASE, LECTIN RECEPTOR RELATED"/>
    <property type="match status" value="1"/>
</dbReference>
<reference evidence="4" key="1">
    <citation type="submission" date="2016-11" db="UniProtKB">
        <authorList>
            <consortium name="WormBaseParasite"/>
        </authorList>
    </citation>
    <scope>IDENTIFICATION</scope>
</reference>
<dbReference type="InterPro" id="IPR016187">
    <property type="entry name" value="CTDL_fold"/>
</dbReference>
<sequence length="167" mass="19596">MKLLLCVAFLSLSLASTVPPESPCEAGWTHYNETGFCYRAFEEKKDWFKAKMFCRSQGGYLVSIHSEAENKWVAENFKQGFEADHVNQTWIGLSSPMYNGIYIWEDLTVFDYDGWEEQEPTCEDKNCEANEWCAEIMTDECDGCDVPYWNDMWCFFQMRFICKKNPQ</sequence>
<proteinExistence type="predicted"/>
<keyword evidence="3" id="KW-1185">Reference proteome</keyword>
<accession>A0A1I8AJE3</accession>
<dbReference type="InterPro" id="IPR050111">
    <property type="entry name" value="C-type_lectin/snaclec_domain"/>
</dbReference>
<keyword evidence="1" id="KW-0732">Signal</keyword>
<feature type="chain" id="PRO_5012475538" evidence="1">
    <location>
        <begin position="16"/>
        <end position="167"/>
    </location>
</feature>
<organism evidence="3 4">
    <name type="scientific">Steinernema glaseri</name>
    <dbReference type="NCBI Taxonomy" id="37863"/>
    <lineage>
        <taxon>Eukaryota</taxon>
        <taxon>Metazoa</taxon>
        <taxon>Ecdysozoa</taxon>
        <taxon>Nematoda</taxon>
        <taxon>Chromadorea</taxon>
        <taxon>Rhabditida</taxon>
        <taxon>Tylenchina</taxon>
        <taxon>Panagrolaimomorpha</taxon>
        <taxon>Strongyloidoidea</taxon>
        <taxon>Steinernematidae</taxon>
        <taxon>Steinernema</taxon>
    </lineage>
</organism>
<dbReference type="CDD" id="cd00037">
    <property type="entry name" value="CLECT"/>
    <property type="match status" value="1"/>
</dbReference>
<dbReference type="InterPro" id="IPR001304">
    <property type="entry name" value="C-type_lectin-like"/>
</dbReference>
<dbReference type="Proteomes" id="UP000095287">
    <property type="component" value="Unplaced"/>
</dbReference>
<dbReference type="SMART" id="SM00034">
    <property type="entry name" value="CLECT"/>
    <property type="match status" value="1"/>
</dbReference>
<name>A0A1I8AJE3_9BILA</name>
<dbReference type="AlphaFoldDB" id="A0A1I8AJE3"/>
<dbReference type="Pfam" id="PF00059">
    <property type="entry name" value="Lectin_C"/>
    <property type="match status" value="1"/>
</dbReference>
<feature type="domain" description="C-type lectin" evidence="2">
    <location>
        <begin position="33"/>
        <end position="163"/>
    </location>
</feature>
<evidence type="ECO:0000259" key="2">
    <source>
        <dbReference type="PROSITE" id="PS50041"/>
    </source>
</evidence>